<dbReference type="Proteomes" id="UP001462640">
    <property type="component" value="Unassembled WGS sequence"/>
</dbReference>
<dbReference type="InterPro" id="IPR001347">
    <property type="entry name" value="SIS_dom"/>
</dbReference>
<dbReference type="PANTHER" id="PTHR10088">
    <property type="entry name" value="GLUCOKINASE REGULATORY PROTEIN"/>
    <property type="match status" value="1"/>
</dbReference>
<evidence type="ECO:0000256" key="1">
    <source>
        <dbReference type="ARBA" id="ARBA00023239"/>
    </source>
</evidence>
<keyword evidence="2 3" id="KW-0119">Carbohydrate metabolism</keyword>
<dbReference type="Pfam" id="PF22645">
    <property type="entry name" value="GKRP_SIS_N"/>
    <property type="match status" value="1"/>
</dbReference>
<name>A0ABV0GB94_9BURK</name>
<comment type="pathway">
    <text evidence="3">Amino-sugar metabolism; N-acetylmuramate degradation.</text>
</comment>
<comment type="catalytic activity">
    <reaction evidence="3">
        <text>N-acetyl-D-muramate 6-phosphate + H2O = N-acetyl-D-glucosamine 6-phosphate + (R)-lactate</text>
        <dbReference type="Rhea" id="RHEA:26410"/>
        <dbReference type="ChEBI" id="CHEBI:15377"/>
        <dbReference type="ChEBI" id="CHEBI:16004"/>
        <dbReference type="ChEBI" id="CHEBI:57513"/>
        <dbReference type="ChEBI" id="CHEBI:58722"/>
        <dbReference type="EC" id="4.2.1.126"/>
    </reaction>
</comment>
<dbReference type="InterPro" id="IPR005488">
    <property type="entry name" value="Etherase_MurQ"/>
</dbReference>
<evidence type="ECO:0000313" key="6">
    <source>
        <dbReference type="Proteomes" id="UP001462640"/>
    </source>
</evidence>
<keyword evidence="6" id="KW-1185">Reference proteome</keyword>
<comment type="pathway">
    <text evidence="3">Amino-sugar metabolism; 1,6-anhydro-N-acetylmuramate degradation.</text>
</comment>
<protein>
    <recommendedName>
        <fullName evidence="3">N-acetylmuramic acid 6-phosphate etherase</fullName>
        <shortName evidence="3">MurNAc-6-P etherase</shortName>
        <ecNumber evidence="3">4.2.1.126</ecNumber>
    </recommendedName>
    <alternativeName>
        <fullName evidence="3">N-acetylmuramic acid 6-phosphate hydrolase</fullName>
    </alternativeName>
    <alternativeName>
        <fullName evidence="3">N-acetylmuramic acid 6-phosphate lyase</fullName>
    </alternativeName>
</protein>
<comment type="pathway">
    <text evidence="3">Cell wall biogenesis; peptidoglycan recycling.</text>
</comment>
<feature type="active site" evidence="3">
    <location>
        <position position="110"/>
    </location>
</feature>
<dbReference type="Gene3D" id="1.10.8.1080">
    <property type="match status" value="1"/>
</dbReference>
<accession>A0ABV0GB94</accession>
<dbReference type="NCBIfam" id="NF009222">
    <property type="entry name" value="PRK12570.1"/>
    <property type="match status" value="1"/>
</dbReference>
<evidence type="ECO:0000256" key="2">
    <source>
        <dbReference type="ARBA" id="ARBA00023277"/>
    </source>
</evidence>
<keyword evidence="1 3" id="KW-0456">Lyase</keyword>
<dbReference type="InterPro" id="IPR005486">
    <property type="entry name" value="Glucokinase_regulatory_CS"/>
</dbReference>
<comment type="function">
    <text evidence="3">Specifically catalyzes the cleavage of the D-lactyl ether substituent of MurNAc 6-phosphate, producing GlcNAc 6-phosphate and D-lactate. Together with AnmK, is also required for the utilization of anhydro-N-acetylmuramic acid (anhMurNAc) either imported from the medium or derived from its own cell wall murein, and thus plays a role in cell wall recycling.</text>
</comment>
<evidence type="ECO:0000313" key="5">
    <source>
        <dbReference type="EMBL" id="MEO3712321.1"/>
    </source>
</evidence>
<comment type="miscellaneous">
    <text evidence="3">A lyase-type mechanism (elimination/hydration) is suggested for the cleavage of the lactyl ether bond of MurNAc 6-phosphate, with the formation of an alpha,beta-unsaturated aldehyde intermediate with (E)-stereochemistry, followed by the syn addition of water to give product.</text>
</comment>
<dbReference type="PROSITE" id="PS01272">
    <property type="entry name" value="GCKR"/>
    <property type="match status" value="1"/>
</dbReference>
<feature type="active site" description="Proton donor" evidence="3">
    <location>
        <position position="79"/>
    </location>
</feature>
<dbReference type="EMBL" id="JBDPZC010000002">
    <property type="protein sequence ID" value="MEO3712321.1"/>
    <property type="molecule type" value="Genomic_DNA"/>
</dbReference>
<dbReference type="EC" id="4.2.1.126" evidence="3"/>
<comment type="subunit">
    <text evidence="3">Homodimer.</text>
</comment>
<dbReference type="RefSeq" id="WP_347607494.1">
    <property type="nucleotide sequence ID" value="NZ_JBDPZC010000002.1"/>
</dbReference>
<comment type="caution">
    <text evidence="5">The sequence shown here is derived from an EMBL/GenBank/DDBJ whole genome shotgun (WGS) entry which is preliminary data.</text>
</comment>
<dbReference type="PANTHER" id="PTHR10088:SF4">
    <property type="entry name" value="GLUCOKINASE REGULATORY PROTEIN"/>
    <property type="match status" value="1"/>
</dbReference>
<dbReference type="HAMAP" id="MF_00068">
    <property type="entry name" value="MurQ"/>
    <property type="match status" value="1"/>
</dbReference>
<dbReference type="GO" id="GO:0016829">
    <property type="term" value="F:lyase activity"/>
    <property type="evidence" value="ECO:0007669"/>
    <property type="project" value="UniProtKB-KW"/>
</dbReference>
<dbReference type="InterPro" id="IPR046348">
    <property type="entry name" value="SIS_dom_sf"/>
</dbReference>
<dbReference type="Gene3D" id="3.40.50.10490">
    <property type="entry name" value="Glucose-6-phosphate isomerase like protein, domain 1"/>
    <property type="match status" value="1"/>
</dbReference>
<dbReference type="CDD" id="cd05007">
    <property type="entry name" value="SIS_Etherase"/>
    <property type="match status" value="1"/>
</dbReference>
<dbReference type="NCBIfam" id="NF003915">
    <property type="entry name" value="PRK05441.1"/>
    <property type="match status" value="1"/>
</dbReference>
<gene>
    <name evidence="3" type="primary">murQ</name>
    <name evidence="5" type="ORF">ABDJ40_06010</name>
</gene>
<reference evidence="5 6" key="1">
    <citation type="submission" date="2024-05" db="EMBL/GenBank/DDBJ databases">
        <title>Roseateles sp. 2.12 16S ribosomal RNA gene Genome sequencing and assembly.</title>
        <authorList>
            <person name="Woo H."/>
        </authorList>
    </citation>
    <scope>NUCLEOTIDE SEQUENCE [LARGE SCALE GENOMIC DNA]</scope>
    <source>
        <strain evidence="5 6">2.12</strain>
    </source>
</reference>
<feature type="domain" description="SIS" evidence="4">
    <location>
        <begin position="51"/>
        <end position="214"/>
    </location>
</feature>
<dbReference type="InterPro" id="IPR040190">
    <property type="entry name" value="MURQ/GCKR"/>
</dbReference>
<sequence>MLKTESPPPQGPALDQCPTPQLLAWLVDDQQQALAAVQAARPQLLAAVEAALPRLRRGGRLVYVGAGTSGRLGVLDGVELTPTFSWPRERALGLMAGGPAAMFEAQEGAEDDADAGRRELQALGLTPDDVVIALAASGGTPYVLGAVAAAREAGALSLGLANNAGTPLLAQADIGILLDTGPELIAGSTRLKAGTAQKIALNTLSSALMVGLHRVHGCWMVDMRASNAKLRRRAQALAERVGRATPEAAQAALQACDGELKPALLMLRAGLDASAARAPLQRCEGHLRLALSMSGLQDDETVPSGKT</sequence>
<evidence type="ECO:0000256" key="3">
    <source>
        <dbReference type="HAMAP-Rule" id="MF_00068"/>
    </source>
</evidence>
<organism evidence="5 6">
    <name type="scientific">Roseateles flavus</name>
    <dbReference type="NCBI Taxonomy" id="3149041"/>
    <lineage>
        <taxon>Bacteria</taxon>
        <taxon>Pseudomonadati</taxon>
        <taxon>Pseudomonadota</taxon>
        <taxon>Betaproteobacteria</taxon>
        <taxon>Burkholderiales</taxon>
        <taxon>Sphaerotilaceae</taxon>
        <taxon>Roseateles</taxon>
    </lineage>
</organism>
<dbReference type="SUPFAM" id="SSF53697">
    <property type="entry name" value="SIS domain"/>
    <property type="match status" value="1"/>
</dbReference>
<evidence type="ECO:0000259" key="4">
    <source>
        <dbReference type="PROSITE" id="PS51464"/>
    </source>
</evidence>
<proteinExistence type="inferred from homology"/>
<comment type="similarity">
    <text evidence="3">Belongs to the GCKR-like family. MurNAc-6-P etherase subfamily.</text>
</comment>
<dbReference type="PROSITE" id="PS51464">
    <property type="entry name" value="SIS"/>
    <property type="match status" value="1"/>
</dbReference>